<sequence length="166" mass="18438">MARVVLVHGVAQQFEGPELLSLRLGAALRDGVRLATGTALQAEAVACACYGYFFVEPGTLSGDLPAWNERDVEHGLEAELLDAWCRRAVEIDDAVPPAVEEGTRGPAGYAASRLLLSRWVRERLNALTEARFFQPVSERMLIGELKQAGRRRRPLPMPHRPTPRRR</sequence>
<name>A0A437PLL1_9ACTN</name>
<protein>
    <submittedName>
        <fullName evidence="2">Uncharacterized protein</fullName>
    </submittedName>
</protein>
<dbReference type="OrthoDB" id="3483116at2"/>
<comment type="caution">
    <text evidence="2">The sequence shown here is derived from an EMBL/GenBank/DDBJ whole genome shotgun (WGS) entry which is preliminary data.</text>
</comment>
<dbReference type="AlphaFoldDB" id="A0A437PLL1"/>
<evidence type="ECO:0000313" key="2">
    <source>
        <dbReference type="EMBL" id="RVU23079.1"/>
    </source>
</evidence>
<keyword evidence="3" id="KW-1185">Reference proteome</keyword>
<accession>A0A437PLL1</accession>
<dbReference type="RefSeq" id="WP_127829363.1">
    <property type="nucleotide sequence ID" value="NZ_RZYA01000008.1"/>
</dbReference>
<dbReference type="EMBL" id="RZYA01000008">
    <property type="protein sequence ID" value="RVU23079.1"/>
    <property type="molecule type" value="Genomic_DNA"/>
</dbReference>
<dbReference type="Proteomes" id="UP000283128">
    <property type="component" value="Unassembled WGS sequence"/>
</dbReference>
<proteinExistence type="predicted"/>
<evidence type="ECO:0000313" key="3">
    <source>
        <dbReference type="Proteomes" id="UP000283128"/>
    </source>
</evidence>
<evidence type="ECO:0000256" key="1">
    <source>
        <dbReference type="SAM" id="MobiDB-lite"/>
    </source>
</evidence>
<gene>
    <name evidence="2" type="ORF">EOT10_18615</name>
</gene>
<reference evidence="2 3" key="1">
    <citation type="submission" date="2019-01" db="EMBL/GenBank/DDBJ databases">
        <title>Genome sequences of Streptomyces and Rhizobium isolates collected from root and soil.</title>
        <authorList>
            <person name="Chhettri S."/>
            <person name="Sevigny J.L."/>
            <person name="Sen A."/>
            <person name="Ennis N."/>
            <person name="Tisa L."/>
        </authorList>
    </citation>
    <scope>NUCLEOTIDE SEQUENCE [LARGE SCALE GENOMIC DNA]</scope>
    <source>
        <strain evidence="2 3">San01</strain>
    </source>
</reference>
<feature type="region of interest" description="Disordered" evidence="1">
    <location>
        <begin position="147"/>
        <end position="166"/>
    </location>
</feature>
<organism evidence="2 3">
    <name type="scientific">Streptomyces antnestii</name>
    <dbReference type="NCBI Taxonomy" id="2494256"/>
    <lineage>
        <taxon>Bacteria</taxon>
        <taxon>Bacillati</taxon>
        <taxon>Actinomycetota</taxon>
        <taxon>Actinomycetes</taxon>
        <taxon>Kitasatosporales</taxon>
        <taxon>Streptomycetaceae</taxon>
        <taxon>Streptomyces</taxon>
    </lineage>
</organism>